<accession>A0A0D3C4W5</accession>
<dbReference type="GO" id="GO:0020037">
    <property type="term" value="F:heme binding"/>
    <property type="evidence" value="ECO:0007669"/>
    <property type="project" value="EnsemblPlants"/>
</dbReference>
<dbReference type="GO" id="GO:0010017">
    <property type="term" value="P:red or far-red light signaling pathway"/>
    <property type="evidence" value="ECO:0007669"/>
    <property type="project" value="EnsemblPlants"/>
</dbReference>
<dbReference type="EnsemblPlants" id="Bo4g187310.1">
    <property type="protein sequence ID" value="Bo4g187310.1"/>
    <property type="gene ID" value="Bo4g187310"/>
</dbReference>
<keyword evidence="3" id="KW-1185">Reference proteome</keyword>
<dbReference type="eggNOG" id="ENOG502QU4S">
    <property type="taxonomic scope" value="Eukaryota"/>
</dbReference>
<dbReference type="STRING" id="109376.A0A0D3C4W5"/>
<dbReference type="SUPFAM" id="SSF55136">
    <property type="entry name" value="Probable bacterial effector-binding domain"/>
    <property type="match status" value="2"/>
</dbReference>
<dbReference type="Gramene" id="Bo4g187310.1">
    <property type="protein sequence ID" value="Bo4g187310.1"/>
    <property type="gene ID" value="Bo4g187310"/>
</dbReference>
<dbReference type="InterPro" id="IPR011256">
    <property type="entry name" value="Reg_factor_effector_dom_sf"/>
</dbReference>
<dbReference type="PANTHER" id="PTHR11220">
    <property type="entry name" value="HEME-BINDING PROTEIN-RELATED"/>
    <property type="match status" value="1"/>
</dbReference>
<dbReference type="Pfam" id="PF04832">
    <property type="entry name" value="SOUL"/>
    <property type="match status" value="2"/>
</dbReference>
<dbReference type="InterPro" id="IPR006917">
    <property type="entry name" value="SOUL_heme-bd"/>
</dbReference>
<protein>
    <recommendedName>
        <fullName evidence="4">SOUL heme-binding protein</fullName>
    </recommendedName>
</protein>
<reference evidence="2" key="2">
    <citation type="submission" date="2015-03" db="UniProtKB">
        <authorList>
            <consortium name="EnsemblPlants"/>
        </authorList>
    </citation>
    <scope>IDENTIFICATION</scope>
</reference>
<evidence type="ECO:0008006" key="4">
    <source>
        <dbReference type="Google" id="ProtNLM"/>
    </source>
</evidence>
<dbReference type="HOGENOM" id="CLU_910143_0_0_1"/>
<organism evidence="2 3">
    <name type="scientific">Brassica oleracea var. oleracea</name>
    <dbReference type="NCBI Taxonomy" id="109376"/>
    <lineage>
        <taxon>Eukaryota</taxon>
        <taxon>Viridiplantae</taxon>
        <taxon>Streptophyta</taxon>
        <taxon>Embryophyta</taxon>
        <taxon>Tracheophyta</taxon>
        <taxon>Spermatophyta</taxon>
        <taxon>Magnoliopsida</taxon>
        <taxon>eudicotyledons</taxon>
        <taxon>Gunneridae</taxon>
        <taxon>Pentapetalae</taxon>
        <taxon>rosids</taxon>
        <taxon>malvids</taxon>
        <taxon>Brassicales</taxon>
        <taxon>Brassicaceae</taxon>
        <taxon>Brassiceae</taxon>
        <taxon>Brassica</taxon>
    </lineage>
</organism>
<dbReference type="FunFam" id="3.20.80.10:FF:000010">
    <property type="entry name" value="SOUL heme-binding family protein"/>
    <property type="match status" value="1"/>
</dbReference>
<reference evidence="2 3" key="1">
    <citation type="journal article" date="2014" name="Genome Biol.">
        <title>Transcriptome and methylome profiling reveals relics of genome dominance in the mesopolyploid Brassica oleracea.</title>
        <authorList>
            <person name="Parkin I.A."/>
            <person name="Koh C."/>
            <person name="Tang H."/>
            <person name="Robinson S.J."/>
            <person name="Kagale S."/>
            <person name="Clarke W.E."/>
            <person name="Town C.D."/>
            <person name="Nixon J."/>
            <person name="Krishnakumar V."/>
            <person name="Bidwell S.L."/>
            <person name="Denoeud F."/>
            <person name="Belcram H."/>
            <person name="Links M.G."/>
            <person name="Just J."/>
            <person name="Clarke C."/>
            <person name="Bender T."/>
            <person name="Huebert T."/>
            <person name="Mason A.S."/>
            <person name="Pires J.C."/>
            <person name="Barker G."/>
            <person name="Moore J."/>
            <person name="Walley P.G."/>
            <person name="Manoli S."/>
            <person name="Batley J."/>
            <person name="Edwards D."/>
            <person name="Nelson M.N."/>
            <person name="Wang X."/>
            <person name="Paterson A.H."/>
            <person name="King G."/>
            <person name="Bancroft I."/>
            <person name="Chalhoub B."/>
            <person name="Sharpe A.G."/>
        </authorList>
    </citation>
    <scope>NUCLEOTIDE SEQUENCE</scope>
    <source>
        <strain evidence="2 3">cv. TO1000</strain>
    </source>
</reference>
<name>A0A0D3C4W5_BRAOL</name>
<dbReference type="PANTHER" id="PTHR11220:SF62">
    <property type="entry name" value="SOUL HEME-BINDING FAMILY PROTEIN"/>
    <property type="match status" value="1"/>
</dbReference>
<dbReference type="AlphaFoldDB" id="A0A0D3C4W5"/>
<sequence>MGNVFGKTYIMGMVFGKIVVETPKYTVAKSGDGYEVREYPPAVSAEVTYDPSEFKGDKDGGFQVLAKYIGVFGKPENQKIAMTSPVITTEGEKIAMTSPVITKEGEKIAMTSPVITKEGEKIEMTSPVVTKEGGGRERKKKTVTMQFLLPEMYKRAEDAPRPTDERVVIREEGGRKYGVVTFSGTAGEGVVSEKVKKLTSDLERDGFKIVGEFVLASLKTMTIKLKSMRGSLMYWQAWMRPTIWPLREFLLPVWCSSASIHPLGAKKRSSLRIASAFANSSNPSISVQNPMMILLCETHQRIKNHA</sequence>
<evidence type="ECO:0000256" key="1">
    <source>
        <dbReference type="ARBA" id="ARBA00009817"/>
    </source>
</evidence>
<evidence type="ECO:0000313" key="2">
    <source>
        <dbReference type="EnsemblPlants" id="Bo4g187310.1"/>
    </source>
</evidence>
<dbReference type="Gene3D" id="3.20.80.10">
    <property type="entry name" value="Regulatory factor, effector binding domain"/>
    <property type="match status" value="2"/>
</dbReference>
<proteinExistence type="inferred from homology"/>
<dbReference type="OMA" id="PVVMQTG"/>
<evidence type="ECO:0000313" key="3">
    <source>
        <dbReference type="Proteomes" id="UP000032141"/>
    </source>
</evidence>
<dbReference type="Proteomes" id="UP000032141">
    <property type="component" value="Chromosome C4"/>
</dbReference>
<comment type="similarity">
    <text evidence="1">Belongs to the HEBP family.</text>
</comment>